<dbReference type="EMBL" id="FPJE01000005">
    <property type="protein sequence ID" value="SFW33406.1"/>
    <property type="molecule type" value="Genomic_DNA"/>
</dbReference>
<evidence type="ECO:0000256" key="3">
    <source>
        <dbReference type="SAM" id="MobiDB-lite"/>
    </source>
</evidence>
<evidence type="ECO:0000256" key="1">
    <source>
        <dbReference type="ARBA" id="ARBA00009477"/>
    </source>
</evidence>
<dbReference type="Gene3D" id="2.40.30.170">
    <property type="match status" value="1"/>
</dbReference>
<name>A0A1K1NG69_9FLAO</name>
<evidence type="ECO:0000313" key="6">
    <source>
        <dbReference type="Proteomes" id="UP000182248"/>
    </source>
</evidence>
<dbReference type="Gene3D" id="2.40.420.20">
    <property type="match status" value="1"/>
</dbReference>
<reference evidence="5 6" key="1">
    <citation type="submission" date="2016-11" db="EMBL/GenBank/DDBJ databases">
        <authorList>
            <person name="Jaros S."/>
            <person name="Januszkiewicz K."/>
            <person name="Wedrychowicz H."/>
        </authorList>
    </citation>
    <scope>NUCLEOTIDE SEQUENCE [LARGE SCALE GENOMIC DNA]</scope>
    <source>
        <strain evidence="5 6">CGMCC 1.12145</strain>
    </source>
</reference>
<dbReference type="PROSITE" id="PS51257">
    <property type="entry name" value="PROKAR_LIPOPROTEIN"/>
    <property type="match status" value="1"/>
</dbReference>
<dbReference type="PANTHER" id="PTHR30097:SF4">
    <property type="entry name" value="SLR6042 PROTEIN"/>
    <property type="match status" value="1"/>
</dbReference>
<dbReference type="RefSeq" id="WP_072316425.1">
    <property type="nucleotide sequence ID" value="NZ_FPJE01000005.1"/>
</dbReference>
<dbReference type="GO" id="GO:0030313">
    <property type="term" value="C:cell envelope"/>
    <property type="evidence" value="ECO:0007669"/>
    <property type="project" value="TreeGrafter"/>
</dbReference>
<dbReference type="Pfam" id="PF25954">
    <property type="entry name" value="Beta-barrel_RND_2"/>
    <property type="match status" value="1"/>
</dbReference>
<gene>
    <name evidence="5" type="ORF">SAMN02927921_01169</name>
</gene>
<feature type="compositionally biased region" description="Basic and acidic residues" evidence="3">
    <location>
        <begin position="24"/>
        <end position="44"/>
    </location>
</feature>
<dbReference type="Gene3D" id="2.40.50.100">
    <property type="match status" value="1"/>
</dbReference>
<proteinExistence type="inferred from homology"/>
<protein>
    <submittedName>
        <fullName evidence="5">Membrane fusion protein, cobalt-zinc-cadmium efflux system</fullName>
    </submittedName>
</protein>
<keyword evidence="2" id="KW-0813">Transport</keyword>
<dbReference type="GO" id="GO:0060003">
    <property type="term" value="P:copper ion export"/>
    <property type="evidence" value="ECO:0007669"/>
    <property type="project" value="TreeGrafter"/>
</dbReference>
<dbReference type="NCBIfam" id="TIGR01730">
    <property type="entry name" value="RND_mfp"/>
    <property type="match status" value="1"/>
</dbReference>
<feature type="domain" description="CusB-like beta-barrel" evidence="4">
    <location>
        <begin position="252"/>
        <end position="321"/>
    </location>
</feature>
<dbReference type="Gene3D" id="1.10.287.470">
    <property type="entry name" value="Helix hairpin bin"/>
    <property type="match status" value="1"/>
</dbReference>
<dbReference type="GO" id="GO:0022857">
    <property type="term" value="F:transmembrane transporter activity"/>
    <property type="evidence" value="ECO:0007669"/>
    <property type="project" value="InterPro"/>
</dbReference>
<comment type="similarity">
    <text evidence="1">Belongs to the membrane fusion protein (MFP) (TC 8.A.1) family.</text>
</comment>
<feature type="region of interest" description="Disordered" evidence="3">
    <location>
        <begin position="24"/>
        <end position="53"/>
    </location>
</feature>
<dbReference type="SUPFAM" id="SSF111369">
    <property type="entry name" value="HlyD-like secretion proteins"/>
    <property type="match status" value="1"/>
</dbReference>
<dbReference type="InterPro" id="IPR058792">
    <property type="entry name" value="Beta-barrel_RND_2"/>
</dbReference>
<evidence type="ECO:0000313" key="5">
    <source>
        <dbReference type="EMBL" id="SFW33406.1"/>
    </source>
</evidence>
<evidence type="ECO:0000256" key="2">
    <source>
        <dbReference type="ARBA" id="ARBA00022448"/>
    </source>
</evidence>
<dbReference type="GO" id="GO:0015679">
    <property type="term" value="P:plasma membrane copper ion transport"/>
    <property type="evidence" value="ECO:0007669"/>
    <property type="project" value="TreeGrafter"/>
</dbReference>
<dbReference type="InterPro" id="IPR006143">
    <property type="entry name" value="RND_pump_MFP"/>
</dbReference>
<dbReference type="InterPro" id="IPR051909">
    <property type="entry name" value="MFP_Cation_Efflux"/>
</dbReference>
<keyword evidence="6" id="KW-1185">Reference proteome</keyword>
<dbReference type="Proteomes" id="UP000182248">
    <property type="component" value="Unassembled WGS sequence"/>
</dbReference>
<dbReference type="AlphaFoldDB" id="A0A1K1NG69"/>
<dbReference type="OrthoDB" id="9814657at2"/>
<sequence length="409" mass="45679">MKKLKYIPITTMLMALTLFSCGESKTEDGHDEATHSETEENHSEGEDEEDNMEGEAKEVMLTAQQFEALQMEIDTLSQRYMSGYVEANGTLEVPPQNEASITAITGANVASIEVIEGDEVKKNQAVAYLSHPSIIQIQSDYLNAHSNSRFLKQEYERQKRLYEAGVASGMNFQKATADYQSSTAMVNGLEAQLRQYNINVNGVRNGTIYQRVALRSPIAGVVEKVFIKTGQYVEPQTNLMEIVDTDHVHADLMVFEKDVDRVKKGQQVRFSVQSRPGTELVAEIYSVGKTFEQDPKAVHVHAEIENKGGGLIPGMYIKGRIEVDNDETAETALPESAIITEGGRDYVFKAQREGNTWSFIPVEVTTGEKDGDWIAIRFFETPDPNTHFAFNNAYYLMGEMKKGELGDDD</sequence>
<dbReference type="GO" id="GO:0016020">
    <property type="term" value="C:membrane"/>
    <property type="evidence" value="ECO:0007669"/>
    <property type="project" value="InterPro"/>
</dbReference>
<organism evidence="5 6">
    <name type="scientific">Sinomicrobium oceani</name>
    <dbReference type="NCBI Taxonomy" id="1150368"/>
    <lineage>
        <taxon>Bacteria</taxon>
        <taxon>Pseudomonadati</taxon>
        <taxon>Bacteroidota</taxon>
        <taxon>Flavobacteriia</taxon>
        <taxon>Flavobacteriales</taxon>
        <taxon>Flavobacteriaceae</taxon>
        <taxon>Sinomicrobium</taxon>
    </lineage>
</organism>
<dbReference type="PANTHER" id="PTHR30097">
    <property type="entry name" value="CATION EFFLUX SYSTEM PROTEIN CUSB"/>
    <property type="match status" value="1"/>
</dbReference>
<accession>A0A1K1NG69</accession>
<dbReference type="STRING" id="1150368.SAMN02927921_01169"/>
<evidence type="ECO:0000259" key="4">
    <source>
        <dbReference type="Pfam" id="PF25954"/>
    </source>
</evidence>